<evidence type="ECO:0000256" key="8">
    <source>
        <dbReference type="ARBA" id="ARBA00023065"/>
    </source>
</evidence>
<dbReference type="EMBL" id="JAPVEA010000008">
    <property type="protein sequence ID" value="KAJ5438197.1"/>
    <property type="molecule type" value="Genomic_DNA"/>
</dbReference>
<sequence>MAGLHYKTMRAYLPRVRFLTLHYAYFIGLSLITSAIFWGTSSPAQSVRYINSLYMTVSAMTLTGMNTVNLSTLSTFQQVLLFFLILSGSAIWVSIAIVLVRKHAFERRFADIVKAERLERKSRSQIRFGSAITRSRSFSREPTSPQERTWLPGHLPMFRSSTWGDPVDPSGTFQRGSSEKKDPASDSRPEHTDVGNFNQQPNQPVSEVGDDARSVAPEEESHNGEVSREQTSHTGNDVHIAFTADLRRNNSEDQQSNPIRRRMLSPYTNVLNRSTTLGELEEGPSANGSGGEDLHLNLLHKLHRNSTFYNLSEAERQKLGGAEYRAISLLAIIVPIYFFLWQLLGGLGVGAYLARNKASVTESNGLNPWWTGFFFAISAFNNSGMSLVDANMIPFQTSTYMLITMGLLILAGNTCYPIFLRWILRAIRLMIPDHEYFGQFRDTLDFLLDHPRRSYTTLFPSAQTWWLLLSVIVLNGIDWVAFEVLNINNPTVNAIPRGSRVLDGLFQAVCVRSGGFYVVNISALQLGTQVIYVVMMYISVYPVVITMRHSNVYEERSLGIYADDQFPNDDDQDSSSDTSRNPLSMTPAAGRIYFIRQQLRAQMAYDLWWIALAVIIICIVEAGQFTRNPVTFSAFNIIFETVSAYGCVGISTGLPNQFYSFSGAWHTLSKLVLCAVMIRGRHRGLPVAIDKAIMLPSEKLIRAEEEDAQIRMERTMSRRRSRSSV</sequence>
<dbReference type="RefSeq" id="XP_056761426.1">
    <property type="nucleotide sequence ID" value="XM_056912577.1"/>
</dbReference>
<keyword evidence="3 10" id="KW-0813">Transport</keyword>
<feature type="transmembrane region" description="Helical" evidence="10">
    <location>
        <begin position="79"/>
        <end position="100"/>
    </location>
</feature>
<keyword evidence="7 10" id="KW-1133">Transmembrane helix</keyword>
<keyword evidence="8 10" id="KW-0406">Ion transport</keyword>
<gene>
    <name evidence="12" type="ORF">N7458_009195</name>
</gene>
<feature type="compositionally biased region" description="Basic and acidic residues" evidence="11">
    <location>
        <begin position="219"/>
        <end position="231"/>
    </location>
</feature>
<dbReference type="Pfam" id="PF02386">
    <property type="entry name" value="TrkH"/>
    <property type="match status" value="1"/>
</dbReference>
<dbReference type="NCBIfam" id="TIGR00934">
    <property type="entry name" value="2a38euk"/>
    <property type="match status" value="1"/>
</dbReference>
<dbReference type="GO" id="GO:0140107">
    <property type="term" value="F:high-affinity potassium ion transmembrane transporter activity"/>
    <property type="evidence" value="ECO:0007669"/>
    <property type="project" value="TreeGrafter"/>
</dbReference>
<feature type="transmembrane region" description="Helical" evidence="10">
    <location>
        <begin position="20"/>
        <end position="40"/>
    </location>
</feature>
<organism evidence="12 13">
    <name type="scientific">Penicillium daleae</name>
    <dbReference type="NCBI Taxonomy" id="63821"/>
    <lineage>
        <taxon>Eukaryota</taxon>
        <taxon>Fungi</taxon>
        <taxon>Dikarya</taxon>
        <taxon>Ascomycota</taxon>
        <taxon>Pezizomycotina</taxon>
        <taxon>Eurotiomycetes</taxon>
        <taxon>Eurotiomycetidae</taxon>
        <taxon>Eurotiales</taxon>
        <taxon>Aspergillaceae</taxon>
        <taxon>Penicillium</taxon>
    </lineage>
</organism>
<comment type="similarity">
    <text evidence="2 10">Belongs to the TrkH potassium transport family.</text>
</comment>
<feature type="compositionally biased region" description="Polar residues" evidence="11">
    <location>
        <begin position="134"/>
        <end position="147"/>
    </location>
</feature>
<feature type="transmembrane region" description="Helical" evidence="10">
    <location>
        <begin position="52"/>
        <end position="73"/>
    </location>
</feature>
<evidence type="ECO:0000256" key="10">
    <source>
        <dbReference type="PIRNR" id="PIRNR002450"/>
    </source>
</evidence>
<feature type="transmembrane region" description="Helical" evidence="10">
    <location>
        <begin position="369"/>
        <end position="388"/>
    </location>
</feature>
<feature type="transmembrane region" description="Helical" evidence="10">
    <location>
        <begin position="465"/>
        <end position="485"/>
    </location>
</feature>
<accession>A0AAD6BX04</accession>
<evidence type="ECO:0000256" key="2">
    <source>
        <dbReference type="ARBA" id="ARBA00009137"/>
    </source>
</evidence>
<dbReference type="PANTHER" id="PTHR31064">
    <property type="entry name" value="POTASSIUM TRANSPORT PROTEIN DDB_G0292412-RELATED"/>
    <property type="match status" value="1"/>
</dbReference>
<dbReference type="GO" id="GO:0030007">
    <property type="term" value="P:intracellular potassium ion homeostasis"/>
    <property type="evidence" value="ECO:0007669"/>
    <property type="project" value="UniProtKB-UniRule"/>
</dbReference>
<evidence type="ECO:0000256" key="1">
    <source>
        <dbReference type="ARBA" id="ARBA00004141"/>
    </source>
</evidence>
<dbReference type="PANTHER" id="PTHR31064:SF37">
    <property type="entry name" value="TRANSPORTER, PUTATIVE (EUROFUNG)-RELATED"/>
    <property type="match status" value="1"/>
</dbReference>
<keyword evidence="6 10" id="KW-0630">Potassium</keyword>
<feature type="region of interest" description="Disordered" evidence="11">
    <location>
        <begin position="563"/>
        <end position="583"/>
    </location>
</feature>
<evidence type="ECO:0000313" key="12">
    <source>
        <dbReference type="EMBL" id="KAJ5438197.1"/>
    </source>
</evidence>
<comment type="subcellular location">
    <subcellularLocation>
        <location evidence="1">Membrane</location>
        <topology evidence="1">Multi-pass membrane protein</topology>
    </subcellularLocation>
</comment>
<keyword evidence="5 10" id="KW-0812">Transmembrane</keyword>
<dbReference type="Proteomes" id="UP001213681">
    <property type="component" value="Unassembled WGS sequence"/>
</dbReference>
<feature type="compositionally biased region" description="Polar residues" evidence="11">
    <location>
        <begin position="195"/>
        <end position="205"/>
    </location>
</feature>
<dbReference type="InterPro" id="IPR004773">
    <property type="entry name" value="K/Na_transp_Trk1/HKT1"/>
</dbReference>
<dbReference type="InterPro" id="IPR051143">
    <property type="entry name" value="TrkH_K-transport"/>
</dbReference>
<evidence type="ECO:0000256" key="5">
    <source>
        <dbReference type="ARBA" id="ARBA00022692"/>
    </source>
</evidence>
<dbReference type="GO" id="GO:1990573">
    <property type="term" value="P:potassium ion import across plasma membrane"/>
    <property type="evidence" value="ECO:0007669"/>
    <property type="project" value="TreeGrafter"/>
</dbReference>
<evidence type="ECO:0000256" key="7">
    <source>
        <dbReference type="ARBA" id="ARBA00022989"/>
    </source>
</evidence>
<feature type="compositionally biased region" description="Basic and acidic residues" evidence="11">
    <location>
        <begin position="177"/>
        <end position="193"/>
    </location>
</feature>
<dbReference type="InterPro" id="IPR015958">
    <property type="entry name" value="Trk1_fungi"/>
</dbReference>
<dbReference type="GO" id="GO:0005886">
    <property type="term" value="C:plasma membrane"/>
    <property type="evidence" value="ECO:0007669"/>
    <property type="project" value="InterPro"/>
</dbReference>
<evidence type="ECO:0000256" key="4">
    <source>
        <dbReference type="ARBA" id="ARBA00022538"/>
    </source>
</evidence>
<dbReference type="GeneID" id="81602820"/>
<keyword evidence="9 10" id="KW-0472">Membrane</keyword>
<keyword evidence="13" id="KW-1185">Reference proteome</keyword>
<feature type="transmembrane region" description="Helical" evidence="10">
    <location>
        <begin position="607"/>
        <end position="625"/>
    </location>
</feature>
<feature type="region of interest" description="Disordered" evidence="11">
    <location>
        <begin position="134"/>
        <end position="236"/>
    </location>
</feature>
<dbReference type="AlphaFoldDB" id="A0AAD6BX04"/>
<keyword evidence="4 10" id="KW-0633">Potassium transport</keyword>
<feature type="transmembrane region" description="Helical" evidence="10">
    <location>
        <begin position="326"/>
        <end position="349"/>
    </location>
</feature>
<dbReference type="InterPro" id="IPR003445">
    <property type="entry name" value="Cat_transpt"/>
</dbReference>
<feature type="transmembrane region" description="Helical" evidence="10">
    <location>
        <begin position="530"/>
        <end position="547"/>
    </location>
</feature>
<evidence type="ECO:0000256" key="11">
    <source>
        <dbReference type="SAM" id="MobiDB-lite"/>
    </source>
</evidence>
<protein>
    <recommendedName>
        <fullName evidence="10">Potassium transport protein</fullName>
    </recommendedName>
</protein>
<evidence type="ECO:0000256" key="9">
    <source>
        <dbReference type="ARBA" id="ARBA00023136"/>
    </source>
</evidence>
<evidence type="ECO:0000313" key="13">
    <source>
        <dbReference type="Proteomes" id="UP001213681"/>
    </source>
</evidence>
<evidence type="ECO:0000256" key="6">
    <source>
        <dbReference type="ARBA" id="ARBA00022958"/>
    </source>
</evidence>
<reference evidence="12" key="1">
    <citation type="submission" date="2022-12" db="EMBL/GenBank/DDBJ databases">
        <authorList>
            <person name="Petersen C."/>
        </authorList>
    </citation>
    <scope>NUCLEOTIDE SEQUENCE</scope>
    <source>
        <strain evidence="12">IBT 16125</strain>
    </source>
</reference>
<proteinExistence type="inferred from homology"/>
<dbReference type="PIRSF" id="PIRSF002450">
    <property type="entry name" value="K+_transpter_TRK"/>
    <property type="match status" value="1"/>
</dbReference>
<reference evidence="12" key="2">
    <citation type="journal article" date="2023" name="IMA Fungus">
        <title>Comparative genomic study of the Penicillium genus elucidates a diverse pangenome and 15 lateral gene transfer events.</title>
        <authorList>
            <person name="Petersen C."/>
            <person name="Sorensen T."/>
            <person name="Nielsen M.R."/>
            <person name="Sondergaard T.E."/>
            <person name="Sorensen J.L."/>
            <person name="Fitzpatrick D.A."/>
            <person name="Frisvad J.C."/>
            <person name="Nielsen K.L."/>
        </authorList>
    </citation>
    <scope>NUCLEOTIDE SEQUENCE</scope>
    <source>
        <strain evidence="12">IBT 16125</strain>
    </source>
</reference>
<feature type="transmembrane region" description="Helical" evidence="10">
    <location>
        <begin position="400"/>
        <end position="424"/>
    </location>
</feature>
<evidence type="ECO:0000256" key="3">
    <source>
        <dbReference type="ARBA" id="ARBA00022448"/>
    </source>
</evidence>
<name>A0AAD6BX04_9EURO</name>
<comment type="caution">
    <text evidence="12">The sequence shown here is derived from an EMBL/GenBank/DDBJ whole genome shotgun (WGS) entry which is preliminary data.</text>
</comment>